<feature type="transmembrane region" description="Helical" evidence="1">
    <location>
        <begin position="25"/>
        <end position="44"/>
    </location>
</feature>
<evidence type="ECO:0000313" key="3">
    <source>
        <dbReference type="Proteomes" id="UP000010321"/>
    </source>
</evidence>
<gene>
    <name evidence="2" type="ORF">HMPREF9445_00342</name>
</gene>
<dbReference type="EMBL" id="AFBM01000004">
    <property type="protein sequence ID" value="EGF54683.1"/>
    <property type="molecule type" value="Genomic_DNA"/>
</dbReference>
<name>A0ABN0CST1_9BACE</name>
<sequence>MLSFCVGNNFFSLSFNSVDKFSSLGVNYCLNFATALFLLGYMQLPLQGIMSGPKHLE</sequence>
<organism evidence="2 3">
    <name type="scientific">Bacteroides clarus YIT 12056</name>
    <dbReference type="NCBI Taxonomy" id="762984"/>
    <lineage>
        <taxon>Bacteria</taxon>
        <taxon>Pseudomonadati</taxon>
        <taxon>Bacteroidota</taxon>
        <taxon>Bacteroidia</taxon>
        <taxon>Bacteroidales</taxon>
        <taxon>Bacteroidaceae</taxon>
        <taxon>Bacteroides</taxon>
    </lineage>
</organism>
<accession>A0ABN0CST1</accession>
<evidence type="ECO:0000256" key="1">
    <source>
        <dbReference type="SAM" id="Phobius"/>
    </source>
</evidence>
<comment type="caution">
    <text evidence="2">The sequence shown here is derived from an EMBL/GenBank/DDBJ whole genome shotgun (WGS) entry which is preliminary data.</text>
</comment>
<keyword evidence="1" id="KW-0472">Membrane</keyword>
<protein>
    <submittedName>
        <fullName evidence="2">Uncharacterized protein</fullName>
    </submittedName>
</protein>
<proteinExistence type="predicted"/>
<evidence type="ECO:0000313" key="2">
    <source>
        <dbReference type="EMBL" id="EGF54683.1"/>
    </source>
</evidence>
<keyword evidence="1" id="KW-1133">Transmembrane helix</keyword>
<keyword evidence="1" id="KW-0812">Transmembrane</keyword>
<reference evidence="2 3" key="1">
    <citation type="submission" date="2011-02" db="EMBL/GenBank/DDBJ databases">
        <authorList>
            <person name="Weinstock G."/>
            <person name="Sodergren E."/>
            <person name="Clifton S."/>
            <person name="Fulton L."/>
            <person name="Fulton B."/>
            <person name="Courtney L."/>
            <person name="Fronick C."/>
            <person name="Harrison M."/>
            <person name="Strong C."/>
            <person name="Farmer C."/>
            <person name="Delahaunty K."/>
            <person name="Markovic C."/>
            <person name="Hall O."/>
            <person name="Minx P."/>
            <person name="Tomlinson C."/>
            <person name="Mitreva M."/>
            <person name="Hou S."/>
            <person name="Chen J."/>
            <person name="Wollam A."/>
            <person name="Pepin K.H."/>
            <person name="Johnson M."/>
            <person name="Bhonagiri V."/>
            <person name="Zhang X."/>
            <person name="Suruliraj S."/>
            <person name="Warren W."/>
            <person name="Chinwalla A."/>
            <person name="Mardis E.R."/>
            <person name="Wilson R.K."/>
        </authorList>
    </citation>
    <scope>NUCLEOTIDE SEQUENCE [LARGE SCALE GENOMIC DNA]</scope>
    <source>
        <strain evidence="2 3">YIT 12056</strain>
    </source>
</reference>
<keyword evidence="3" id="KW-1185">Reference proteome</keyword>
<dbReference type="Proteomes" id="UP000010321">
    <property type="component" value="Unassembled WGS sequence"/>
</dbReference>